<dbReference type="InterPro" id="IPR052529">
    <property type="entry name" value="Bact_Transport_Assoc"/>
</dbReference>
<keyword evidence="2" id="KW-0472">Membrane</keyword>
<keyword evidence="2" id="KW-0812">Transmembrane</keyword>
<feature type="transmembrane region" description="Helical" evidence="2">
    <location>
        <begin position="322"/>
        <end position="343"/>
    </location>
</feature>
<name>D7B1B4_NOCDD</name>
<keyword evidence="2" id="KW-1133">Transmembrane helix</keyword>
<gene>
    <name evidence="4" type="ordered locus">Ndas_1063</name>
</gene>
<evidence type="ECO:0000313" key="4">
    <source>
        <dbReference type="EMBL" id="ADH66505.1"/>
    </source>
</evidence>
<dbReference type="eggNOG" id="COG2311">
    <property type="taxonomic scope" value="Bacteria"/>
</dbReference>
<dbReference type="PANTHER" id="PTHR30590:SF2">
    <property type="entry name" value="INNER MEMBRANE PROTEIN"/>
    <property type="match status" value="1"/>
</dbReference>
<sequence>MRGSTDEEEHGGAGGAARYRRRQDGDGPGGAGRAPRGGVLPGERALAPDLARGMMLLLIVLSNTAFHLWAAQHGPSGWHPVDGSWLDRAVRFAMIVGLDLRAYPLFAFLFGYGMMQLFLRQRAHGTSERTAVALLRRRGLWLVVFGFAHAALLMAGDIIGSYGVASLVLVWLFIRRGDRVLLAGAAVFALLIAVPAAQAAWSLAAHGLEGVGGAGAEPSYLAYAAQEEDPLAAAGTRLLTWAFVTLAGGLLSFGGFAMILLGFWAARRRVLEEPHRHLRLLGWTAAVGIPVGWLGGLPSALVHAGLVGAAPGAVGDGGPLPAVQAATGLACGLGYVALFALAAHGLSRRGGVGRTGAGRAVTAVAALGRRSMSGYMAHSLLFSPLLAAWGLGLGAHLNSASMAAFALAVWLVTVVAAYALERAGRPGPARPSICSVGSSTAGPARGGGRRALPVPEPGQLVAQDPVGGGQVP</sequence>
<feature type="transmembrane region" description="Helical" evidence="2">
    <location>
        <begin position="278"/>
        <end position="302"/>
    </location>
</feature>
<evidence type="ECO:0000256" key="2">
    <source>
        <dbReference type="SAM" id="Phobius"/>
    </source>
</evidence>
<reference evidence="4 5" key="1">
    <citation type="journal article" date="2010" name="Stand. Genomic Sci.">
        <title>Complete genome sequence of Nocardiopsis dassonvillei type strain (IMRU 509).</title>
        <authorList>
            <person name="Sun H."/>
            <person name="Lapidus A."/>
            <person name="Nolan M."/>
            <person name="Lucas S."/>
            <person name="Del Rio T.G."/>
            <person name="Tice H."/>
            <person name="Cheng J.F."/>
            <person name="Tapia R."/>
            <person name="Han C."/>
            <person name="Goodwin L."/>
            <person name="Pitluck S."/>
            <person name="Pagani I."/>
            <person name="Ivanova N."/>
            <person name="Mavromatis K."/>
            <person name="Mikhailova N."/>
            <person name="Pati A."/>
            <person name="Chen A."/>
            <person name="Palaniappan K."/>
            <person name="Land M."/>
            <person name="Hauser L."/>
            <person name="Chang Y.J."/>
            <person name="Jeffries C.D."/>
            <person name="Djao O.D."/>
            <person name="Rohde M."/>
            <person name="Sikorski J."/>
            <person name="Goker M."/>
            <person name="Woyke T."/>
            <person name="Bristow J."/>
            <person name="Eisen J.A."/>
            <person name="Markowitz V."/>
            <person name="Hugenholtz P."/>
            <person name="Kyrpides N.C."/>
            <person name="Klenk H.P."/>
        </authorList>
    </citation>
    <scope>NUCLEOTIDE SEQUENCE [LARGE SCALE GENOMIC DNA]</scope>
    <source>
        <strain evidence="5">ATCC 23218 / DSM 43111 / CIP 107115 / JCM 7437 / KCTC 9190 / NBRC 14626 / NCTC 10488 / NRRL B-5397 / IMRU 509</strain>
    </source>
</reference>
<dbReference type="STRING" id="446468.Ndas_1063"/>
<feature type="transmembrane region" description="Helical" evidence="2">
    <location>
        <begin position="135"/>
        <end position="152"/>
    </location>
</feature>
<dbReference type="KEGG" id="nda:Ndas_1063"/>
<dbReference type="RefSeq" id="WP_013152112.1">
    <property type="nucleotide sequence ID" value="NC_014210.1"/>
</dbReference>
<evidence type="ECO:0000256" key="1">
    <source>
        <dbReference type="SAM" id="MobiDB-lite"/>
    </source>
</evidence>
<feature type="region of interest" description="Disordered" evidence="1">
    <location>
        <begin position="1"/>
        <end position="40"/>
    </location>
</feature>
<accession>D7B1B4</accession>
<dbReference type="InterPro" id="IPR007349">
    <property type="entry name" value="DUF418"/>
</dbReference>
<organism evidence="4 5">
    <name type="scientific">Nocardiopsis dassonvillei (strain ATCC 23218 / DSM 43111 / CIP 107115 / JCM 7437 / KCTC 9190 / NBRC 14626 / NCTC 10488 / NRRL B-5397 / IMRU 509)</name>
    <name type="common">Actinomadura dassonvillei</name>
    <dbReference type="NCBI Taxonomy" id="446468"/>
    <lineage>
        <taxon>Bacteria</taxon>
        <taxon>Bacillati</taxon>
        <taxon>Actinomycetota</taxon>
        <taxon>Actinomycetes</taxon>
        <taxon>Streptosporangiales</taxon>
        <taxon>Nocardiopsidaceae</taxon>
        <taxon>Nocardiopsis</taxon>
    </lineage>
</organism>
<evidence type="ECO:0000259" key="3">
    <source>
        <dbReference type="Pfam" id="PF04235"/>
    </source>
</evidence>
<dbReference type="AlphaFoldDB" id="D7B1B4"/>
<dbReference type="Pfam" id="PF04235">
    <property type="entry name" value="DUF418"/>
    <property type="match status" value="1"/>
</dbReference>
<dbReference type="HOGENOM" id="CLU_039610_1_0_11"/>
<feature type="domain" description="DUF418" evidence="3">
    <location>
        <begin position="265"/>
        <end position="428"/>
    </location>
</feature>
<feature type="transmembrane region" description="Helical" evidence="2">
    <location>
        <begin position="158"/>
        <end position="174"/>
    </location>
</feature>
<proteinExistence type="predicted"/>
<dbReference type="Proteomes" id="UP000002219">
    <property type="component" value="Chromosome 1"/>
</dbReference>
<feature type="transmembrane region" description="Helical" evidence="2">
    <location>
        <begin position="238"/>
        <end position="266"/>
    </location>
</feature>
<dbReference type="GeneID" id="91489145"/>
<feature type="transmembrane region" description="Helical" evidence="2">
    <location>
        <begin position="54"/>
        <end position="72"/>
    </location>
</feature>
<dbReference type="PANTHER" id="PTHR30590">
    <property type="entry name" value="INNER MEMBRANE PROTEIN"/>
    <property type="match status" value="1"/>
</dbReference>
<protein>
    <recommendedName>
        <fullName evidence="3">DUF418 domain-containing protein</fullName>
    </recommendedName>
</protein>
<evidence type="ECO:0000313" key="5">
    <source>
        <dbReference type="Proteomes" id="UP000002219"/>
    </source>
</evidence>
<dbReference type="EMBL" id="CP002040">
    <property type="protein sequence ID" value="ADH66505.1"/>
    <property type="molecule type" value="Genomic_DNA"/>
</dbReference>
<keyword evidence="5" id="KW-1185">Reference proteome</keyword>
<feature type="transmembrane region" description="Helical" evidence="2">
    <location>
        <begin position="181"/>
        <end position="201"/>
    </location>
</feature>
<feature type="transmembrane region" description="Helical" evidence="2">
    <location>
        <begin position="375"/>
        <end position="394"/>
    </location>
</feature>
<feature type="transmembrane region" description="Helical" evidence="2">
    <location>
        <begin position="92"/>
        <end position="114"/>
    </location>
</feature>
<feature type="transmembrane region" description="Helical" evidence="2">
    <location>
        <begin position="400"/>
        <end position="420"/>
    </location>
</feature>
<feature type="region of interest" description="Disordered" evidence="1">
    <location>
        <begin position="424"/>
        <end position="472"/>
    </location>
</feature>